<reference evidence="3" key="1">
    <citation type="submission" date="2016-10" db="EMBL/GenBank/DDBJ databases">
        <authorList>
            <person name="Varghese N."/>
            <person name="Submissions S."/>
        </authorList>
    </citation>
    <scope>NUCLEOTIDE SEQUENCE [LARGE SCALE GENOMIC DNA]</scope>
    <source>
        <strain evidence="3">DSM 24740</strain>
    </source>
</reference>
<dbReference type="PANTHER" id="PTHR30005">
    <property type="entry name" value="EXOPOLYPHOSPHATASE"/>
    <property type="match status" value="1"/>
</dbReference>
<evidence type="ECO:0000313" key="3">
    <source>
        <dbReference type="Proteomes" id="UP000199021"/>
    </source>
</evidence>
<sequence length="301" mass="32532">MPTRRAVIDLGSNTFHLLIADLDEEGVLRDVYRERIYVKLASEGIATIGDTPFARGIAALQHFRRVLDKYGVSQLKAIGTAALRTASNGPAFILLARREANISIELISGDEEARLITQGVLAAIPPVQERVLIMDIGGGSTEFIIAGPAGVHWQQSFPIGVSVLHNGFHHSDPISAGEIYQLEDFLLEQTAPLAAALRQFPTHHLIGAAGTFDVLAEALKDPDAPLHPSSHQLNLSGLDELSDRIIAANMAERLAMEGIPDQRADLVVVAMILLRFTFKLASIDRVTVSDWAMKEGVLLGG</sequence>
<dbReference type="PANTHER" id="PTHR30005:SF0">
    <property type="entry name" value="RETROGRADE REGULATION PROTEIN 2"/>
    <property type="match status" value="1"/>
</dbReference>
<dbReference type="InterPro" id="IPR003695">
    <property type="entry name" value="Ppx_GppA_N"/>
</dbReference>
<accession>A0A1H8ZFD2</accession>
<dbReference type="Proteomes" id="UP000199021">
    <property type="component" value="Unassembled WGS sequence"/>
</dbReference>
<name>A0A1H8ZFD2_9BACT</name>
<evidence type="ECO:0000313" key="2">
    <source>
        <dbReference type="EMBL" id="SEP62927.1"/>
    </source>
</evidence>
<dbReference type="CDD" id="cd24055">
    <property type="entry name" value="ASKHA_NBD_ChPPX-like"/>
    <property type="match status" value="1"/>
</dbReference>
<dbReference type="EMBL" id="FOFB01000001">
    <property type="protein sequence ID" value="SEP62927.1"/>
    <property type="molecule type" value="Genomic_DNA"/>
</dbReference>
<dbReference type="STRING" id="478744.SAMN05444359_101297"/>
<dbReference type="InterPro" id="IPR050273">
    <property type="entry name" value="GppA/Ppx_hydrolase"/>
</dbReference>
<dbReference type="Gene3D" id="3.30.420.150">
    <property type="entry name" value="Exopolyphosphatase. Domain 2"/>
    <property type="match status" value="1"/>
</dbReference>
<dbReference type="Pfam" id="PF02541">
    <property type="entry name" value="Ppx-GppA"/>
    <property type="match status" value="1"/>
</dbReference>
<dbReference type="AlphaFoldDB" id="A0A1H8ZFD2"/>
<proteinExistence type="predicted"/>
<gene>
    <name evidence="2" type="ORF">SAMN05444359_101297</name>
</gene>
<dbReference type="Gene3D" id="3.30.420.40">
    <property type="match status" value="1"/>
</dbReference>
<keyword evidence="3" id="KW-1185">Reference proteome</keyword>
<evidence type="ECO:0000259" key="1">
    <source>
        <dbReference type="Pfam" id="PF02541"/>
    </source>
</evidence>
<dbReference type="RefSeq" id="WP_175489214.1">
    <property type="nucleotide sequence ID" value="NZ_FOFB01000001.1"/>
</dbReference>
<dbReference type="InterPro" id="IPR043129">
    <property type="entry name" value="ATPase_NBD"/>
</dbReference>
<feature type="domain" description="Ppx/GppA phosphatase N-terminal" evidence="1">
    <location>
        <begin position="25"/>
        <end position="299"/>
    </location>
</feature>
<dbReference type="InParanoid" id="A0A1H8ZFD2"/>
<organism evidence="2 3">
    <name type="scientific">Neolewinella agarilytica</name>
    <dbReference type="NCBI Taxonomy" id="478744"/>
    <lineage>
        <taxon>Bacteria</taxon>
        <taxon>Pseudomonadati</taxon>
        <taxon>Bacteroidota</taxon>
        <taxon>Saprospiria</taxon>
        <taxon>Saprospirales</taxon>
        <taxon>Lewinellaceae</taxon>
        <taxon>Neolewinella</taxon>
    </lineage>
</organism>
<dbReference type="SUPFAM" id="SSF53067">
    <property type="entry name" value="Actin-like ATPase domain"/>
    <property type="match status" value="2"/>
</dbReference>
<dbReference type="GO" id="GO:0016462">
    <property type="term" value="F:pyrophosphatase activity"/>
    <property type="evidence" value="ECO:0007669"/>
    <property type="project" value="TreeGrafter"/>
</dbReference>
<protein>
    <submittedName>
        <fullName evidence="2">Exopolyphosphatase / guanosine-5'-triphosphate,3'-diphosphate pyrophosphatase</fullName>
    </submittedName>
</protein>